<evidence type="ECO:0000256" key="1">
    <source>
        <dbReference type="SAM" id="MobiDB-lite"/>
    </source>
</evidence>
<dbReference type="EMBL" id="KN818248">
    <property type="protein sequence ID" value="KIL64574.1"/>
    <property type="molecule type" value="Genomic_DNA"/>
</dbReference>
<dbReference type="OrthoDB" id="6781668at2759"/>
<evidence type="ECO:0000313" key="3">
    <source>
        <dbReference type="Proteomes" id="UP000054549"/>
    </source>
</evidence>
<reference evidence="2 3" key="1">
    <citation type="submission" date="2014-04" db="EMBL/GenBank/DDBJ databases">
        <title>Evolutionary Origins and Diversification of the Mycorrhizal Mutualists.</title>
        <authorList>
            <consortium name="DOE Joint Genome Institute"/>
            <consortium name="Mycorrhizal Genomics Consortium"/>
            <person name="Kohler A."/>
            <person name="Kuo A."/>
            <person name="Nagy L.G."/>
            <person name="Floudas D."/>
            <person name="Copeland A."/>
            <person name="Barry K.W."/>
            <person name="Cichocki N."/>
            <person name="Veneault-Fourrey C."/>
            <person name="LaButti K."/>
            <person name="Lindquist E.A."/>
            <person name="Lipzen A."/>
            <person name="Lundell T."/>
            <person name="Morin E."/>
            <person name="Murat C."/>
            <person name="Riley R."/>
            <person name="Ohm R."/>
            <person name="Sun H."/>
            <person name="Tunlid A."/>
            <person name="Henrissat B."/>
            <person name="Grigoriev I.V."/>
            <person name="Hibbett D.S."/>
            <person name="Martin F."/>
        </authorList>
    </citation>
    <scope>NUCLEOTIDE SEQUENCE [LARGE SCALE GENOMIC DNA]</scope>
    <source>
        <strain evidence="2 3">Koide BX008</strain>
    </source>
</reference>
<accession>A0A0C2TCP5</accession>
<evidence type="ECO:0000313" key="2">
    <source>
        <dbReference type="EMBL" id="KIL64574.1"/>
    </source>
</evidence>
<dbReference type="AlphaFoldDB" id="A0A0C2TCP5"/>
<name>A0A0C2TCP5_AMAMK</name>
<protein>
    <submittedName>
        <fullName evidence="2">Uncharacterized protein</fullName>
    </submittedName>
</protein>
<dbReference type="InParanoid" id="A0A0C2TCP5"/>
<dbReference type="HOGENOM" id="CLU_2096262_0_0_1"/>
<feature type="region of interest" description="Disordered" evidence="1">
    <location>
        <begin position="1"/>
        <end position="43"/>
    </location>
</feature>
<organism evidence="2 3">
    <name type="scientific">Amanita muscaria (strain Koide BX008)</name>
    <dbReference type="NCBI Taxonomy" id="946122"/>
    <lineage>
        <taxon>Eukaryota</taxon>
        <taxon>Fungi</taxon>
        <taxon>Dikarya</taxon>
        <taxon>Basidiomycota</taxon>
        <taxon>Agaricomycotina</taxon>
        <taxon>Agaricomycetes</taxon>
        <taxon>Agaricomycetidae</taxon>
        <taxon>Agaricales</taxon>
        <taxon>Pluteineae</taxon>
        <taxon>Amanitaceae</taxon>
        <taxon>Amanita</taxon>
    </lineage>
</organism>
<gene>
    <name evidence="2" type="ORF">M378DRAFT_579116</name>
</gene>
<keyword evidence="3" id="KW-1185">Reference proteome</keyword>
<proteinExistence type="predicted"/>
<sequence length="116" mass="12506">MGGRGASATEWPDHHRHNANSLPGVDSEDISLVGSETPKPGHRHAVDAAAVSGTCSGRINSPRASKASNPFDIDIVSSCKDFRTPGRELGMEYETLYHVPKEVQRSENKTRPGRGI</sequence>
<dbReference type="Proteomes" id="UP000054549">
    <property type="component" value="Unassembled WGS sequence"/>
</dbReference>
<dbReference type="STRING" id="946122.A0A0C2TCP5"/>